<dbReference type="AlphaFoldDB" id="A0A5C8Z7Y2"/>
<dbReference type="SMART" id="SM00388">
    <property type="entry name" value="HisKA"/>
    <property type="match status" value="1"/>
</dbReference>
<dbReference type="EMBL" id="VKAD01000001">
    <property type="protein sequence ID" value="TXR53261.1"/>
    <property type="molecule type" value="Genomic_DNA"/>
</dbReference>
<keyword evidence="13" id="KW-1185">Reference proteome</keyword>
<evidence type="ECO:0000256" key="3">
    <source>
        <dbReference type="ARBA" id="ARBA00022553"/>
    </source>
</evidence>
<comment type="caution">
    <text evidence="12">The sequence shown here is derived from an EMBL/GenBank/DDBJ whole genome shotgun (WGS) entry which is preliminary data.</text>
</comment>
<dbReference type="EC" id="2.7.13.3" evidence="2"/>
<dbReference type="InterPro" id="IPR036890">
    <property type="entry name" value="HATPase_C_sf"/>
</dbReference>
<proteinExistence type="predicted"/>
<evidence type="ECO:0000256" key="4">
    <source>
        <dbReference type="ARBA" id="ARBA00022679"/>
    </source>
</evidence>
<reference evidence="12 13" key="1">
    <citation type="submission" date="2019-07" db="EMBL/GenBank/DDBJ databases">
        <title>Reinekea sp. strain SSH23 genome sequencing and assembly.</title>
        <authorList>
            <person name="Kim I."/>
        </authorList>
    </citation>
    <scope>NUCLEOTIDE SEQUENCE [LARGE SCALE GENOMIC DNA]</scope>
    <source>
        <strain evidence="12 13">SSH23</strain>
    </source>
</reference>
<evidence type="ECO:0000256" key="10">
    <source>
        <dbReference type="SAM" id="Phobius"/>
    </source>
</evidence>
<keyword evidence="5" id="KW-0547">Nucleotide-binding</keyword>
<dbReference type="PANTHER" id="PTHR43065:SF10">
    <property type="entry name" value="PEROXIDE STRESS-ACTIVATED HISTIDINE KINASE MAK3"/>
    <property type="match status" value="1"/>
</dbReference>
<dbReference type="Gene3D" id="1.10.287.130">
    <property type="match status" value="1"/>
</dbReference>
<dbReference type="PROSITE" id="PS50109">
    <property type="entry name" value="HIS_KIN"/>
    <property type="match status" value="1"/>
</dbReference>
<dbReference type="InterPro" id="IPR003661">
    <property type="entry name" value="HisK_dim/P_dom"/>
</dbReference>
<sequence>MAMSMNDNSRDQRIKTVHKLLWLLSLTCSGLAGLLVWQQDGLVVIKLCLLLVFISLLVLAGLSRRQSHAMQLGHSASDSDTEHHKDDSESESDQDPATELAKQRKELIATLTSGVAHDINNPLSVIQQNVQNINRRLGEPLAANQTLAAELNIDLNQLKNYLTQRDIFEFLNQIEQSALRASELSQNLLQFSQTNAAPQQVFTVAELIERSLAMTYLTPRYQQLSACLPINIKTDIANPNEKISGIFIELQQVLINLIDNALDAIEERRQCVQDILQADILLEQKTTRDKQCLISVSDNGMGMDEATQQRLFEPSFTTKASGHGIGLALCQQIVSQHHQGKLSVTSKQGVGSCLSIKLPLTNN</sequence>
<evidence type="ECO:0000313" key="12">
    <source>
        <dbReference type="EMBL" id="TXR53261.1"/>
    </source>
</evidence>
<dbReference type="Gene3D" id="3.30.565.10">
    <property type="entry name" value="Histidine kinase-like ATPase, C-terminal domain"/>
    <property type="match status" value="1"/>
</dbReference>
<dbReference type="GO" id="GO:0000155">
    <property type="term" value="F:phosphorelay sensor kinase activity"/>
    <property type="evidence" value="ECO:0007669"/>
    <property type="project" value="InterPro"/>
</dbReference>
<dbReference type="SUPFAM" id="SSF55874">
    <property type="entry name" value="ATPase domain of HSP90 chaperone/DNA topoisomerase II/histidine kinase"/>
    <property type="match status" value="1"/>
</dbReference>
<feature type="transmembrane region" description="Helical" evidence="10">
    <location>
        <begin position="20"/>
        <end position="37"/>
    </location>
</feature>
<keyword evidence="6 12" id="KW-0418">Kinase</keyword>
<evidence type="ECO:0000256" key="9">
    <source>
        <dbReference type="SAM" id="MobiDB-lite"/>
    </source>
</evidence>
<evidence type="ECO:0000256" key="7">
    <source>
        <dbReference type="ARBA" id="ARBA00022840"/>
    </source>
</evidence>
<dbReference type="Proteomes" id="UP000321764">
    <property type="component" value="Unassembled WGS sequence"/>
</dbReference>
<evidence type="ECO:0000256" key="8">
    <source>
        <dbReference type="ARBA" id="ARBA00023012"/>
    </source>
</evidence>
<dbReference type="InterPro" id="IPR036097">
    <property type="entry name" value="HisK_dim/P_sf"/>
</dbReference>
<dbReference type="SMART" id="SM00387">
    <property type="entry name" value="HATPase_c"/>
    <property type="match status" value="1"/>
</dbReference>
<dbReference type="OrthoDB" id="1931120at2"/>
<dbReference type="InterPro" id="IPR003594">
    <property type="entry name" value="HATPase_dom"/>
</dbReference>
<feature type="transmembrane region" description="Helical" evidence="10">
    <location>
        <begin position="43"/>
        <end position="62"/>
    </location>
</feature>
<keyword evidence="7" id="KW-0067">ATP-binding</keyword>
<dbReference type="SUPFAM" id="SSF47384">
    <property type="entry name" value="Homodimeric domain of signal transducing histidine kinase"/>
    <property type="match status" value="1"/>
</dbReference>
<keyword evidence="4" id="KW-0808">Transferase</keyword>
<keyword evidence="10" id="KW-0472">Membrane</keyword>
<evidence type="ECO:0000256" key="1">
    <source>
        <dbReference type="ARBA" id="ARBA00000085"/>
    </source>
</evidence>
<keyword evidence="10" id="KW-0812">Transmembrane</keyword>
<gene>
    <name evidence="12" type="ORF">FME95_01425</name>
</gene>
<evidence type="ECO:0000313" key="13">
    <source>
        <dbReference type="Proteomes" id="UP000321764"/>
    </source>
</evidence>
<dbReference type="InterPro" id="IPR004358">
    <property type="entry name" value="Sig_transdc_His_kin-like_C"/>
</dbReference>
<feature type="domain" description="Histidine kinase" evidence="11">
    <location>
        <begin position="114"/>
        <end position="362"/>
    </location>
</feature>
<feature type="region of interest" description="Disordered" evidence="9">
    <location>
        <begin position="71"/>
        <end position="99"/>
    </location>
</feature>
<protein>
    <recommendedName>
        <fullName evidence="2">histidine kinase</fullName>
        <ecNumber evidence="2">2.7.13.3</ecNumber>
    </recommendedName>
</protein>
<dbReference type="CDD" id="cd00082">
    <property type="entry name" value="HisKA"/>
    <property type="match status" value="1"/>
</dbReference>
<dbReference type="GO" id="GO:0005524">
    <property type="term" value="F:ATP binding"/>
    <property type="evidence" value="ECO:0007669"/>
    <property type="project" value="UniProtKB-KW"/>
</dbReference>
<comment type="catalytic activity">
    <reaction evidence="1">
        <text>ATP + protein L-histidine = ADP + protein N-phospho-L-histidine.</text>
        <dbReference type="EC" id="2.7.13.3"/>
    </reaction>
</comment>
<organism evidence="12 13">
    <name type="scientific">Reinekea thalattae</name>
    <dbReference type="NCBI Taxonomy" id="2593301"/>
    <lineage>
        <taxon>Bacteria</taxon>
        <taxon>Pseudomonadati</taxon>
        <taxon>Pseudomonadota</taxon>
        <taxon>Gammaproteobacteria</taxon>
        <taxon>Oceanospirillales</taxon>
        <taxon>Saccharospirillaceae</taxon>
        <taxon>Reinekea</taxon>
    </lineage>
</organism>
<dbReference type="PANTHER" id="PTHR43065">
    <property type="entry name" value="SENSOR HISTIDINE KINASE"/>
    <property type="match status" value="1"/>
</dbReference>
<name>A0A5C8Z7Y2_9GAMM</name>
<dbReference type="PRINTS" id="PR00344">
    <property type="entry name" value="BCTRLSENSOR"/>
</dbReference>
<accession>A0A5C8Z7Y2</accession>
<keyword evidence="8" id="KW-0902">Two-component regulatory system</keyword>
<keyword evidence="3" id="KW-0597">Phosphoprotein</keyword>
<evidence type="ECO:0000256" key="2">
    <source>
        <dbReference type="ARBA" id="ARBA00012438"/>
    </source>
</evidence>
<evidence type="ECO:0000256" key="5">
    <source>
        <dbReference type="ARBA" id="ARBA00022741"/>
    </source>
</evidence>
<dbReference type="InterPro" id="IPR005467">
    <property type="entry name" value="His_kinase_dom"/>
</dbReference>
<dbReference type="Pfam" id="PF02518">
    <property type="entry name" value="HATPase_c"/>
    <property type="match status" value="1"/>
</dbReference>
<evidence type="ECO:0000256" key="6">
    <source>
        <dbReference type="ARBA" id="ARBA00022777"/>
    </source>
</evidence>
<keyword evidence="10" id="KW-1133">Transmembrane helix</keyword>
<evidence type="ECO:0000259" key="11">
    <source>
        <dbReference type="PROSITE" id="PS50109"/>
    </source>
</evidence>